<proteinExistence type="predicted"/>
<name>A0ABU1AQK8_9BACT</name>
<dbReference type="Proteomes" id="UP001225316">
    <property type="component" value="Unassembled WGS sequence"/>
</dbReference>
<organism evidence="1 2">
    <name type="scientific">Thalassobacterium maritimum</name>
    <dbReference type="NCBI Taxonomy" id="3041265"/>
    <lineage>
        <taxon>Bacteria</taxon>
        <taxon>Pseudomonadati</taxon>
        <taxon>Verrucomicrobiota</taxon>
        <taxon>Opitutia</taxon>
        <taxon>Puniceicoccales</taxon>
        <taxon>Coraliomargaritaceae</taxon>
        <taxon>Thalassobacterium</taxon>
    </lineage>
</organism>
<gene>
    <name evidence="1" type="ORF">QEH52_02935</name>
</gene>
<comment type="caution">
    <text evidence="1">The sequence shown here is derived from an EMBL/GenBank/DDBJ whole genome shotgun (WGS) entry which is preliminary data.</text>
</comment>
<keyword evidence="2" id="KW-1185">Reference proteome</keyword>
<evidence type="ECO:0000313" key="1">
    <source>
        <dbReference type="EMBL" id="MDQ8206449.1"/>
    </source>
</evidence>
<dbReference type="EMBL" id="JARXHW010000004">
    <property type="protein sequence ID" value="MDQ8206449.1"/>
    <property type="molecule type" value="Genomic_DNA"/>
</dbReference>
<dbReference type="RefSeq" id="WP_308948521.1">
    <property type="nucleotide sequence ID" value="NZ_JARXHW010000004.1"/>
</dbReference>
<sequence>METLSHLPANTQTAQTDLAYNRIDALLRAYGFSHAVTRSRYCLEILEQALEASTKEAEQALETVAARIALRRIHSGVIAISEAAELATEAVSVEDLYLALQAAKIPQNAAEIILSGSSIDESRLETIRAHYQSQAKPSLRRTSMGAPSLRFDAIDEVTNSTERYLQKHPVVLKALKLSIASITLYIVYIFAR</sequence>
<reference evidence="1 2" key="1">
    <citation type="submission" date="2023-04" db="EMBL/GenBank/DDBJ databases">
        <title>A novel bacteria isolated from coastal sediment.</title>
        <authorList>
            <person name="Liu X.-J."/>
            <person name="Du Z.-J."/>
        </authorList>
    </citation>
    <scope>NUCLEOTIDE SEQUENCE [LARGE SCALE GENOMIC DNA]</scope>
    <source>
        <strain evidence="1 2">SDUM461003</strain>
    </source>
</reference>
<evidence type="ECO:0000313" key="2">
    <source>
        <dbReference type="Proteomes" id="UP001225316"/>
    </source>
</evidence>
<protein>
    <submittedName>
        <fullName evidence="1">Uncharacterized protein</fullName>
    </submittedName>
</protein>
<accession>A0ABU1AQK8</accession>